<sequence length="161" mass="17704">DPTGPKFESGSCHTGPRQDLQVPRDFQVARSKVLVPFWNSPCQCCRGPPPSALRRTAAGWAAHNRRGLEHADVLLLVDDRDLEVVADVSGDEGTRERSPSQNSGARDTVGGDSLVDHFQVVANRPDDVARGHARCCSEREEGAEREHGERHSQRNEDCDRG</sequence>
<feature type="region of interest" description="Disordered" evidence="1">
    <location>
        <begin position="1"/>
        <end position="22"/>
    </location>
</feature>
<organism evidence="2 3">
    <name type="scientific">Mycena citricolor</name>
    <dbReference type="NCBI Taxonomy" id="2018698"/>
    <lineage>
        <taxon>Eukaryota</taxon>
        <taxon>Fungi</taxon>
        <taxon>Dikarya</taxon>
        <taxon>Basidiomycota</taxon>
        <taxon>Agaricomycotina</taxon>
        <taxon>Agaricomycetes</taxon>
        <taxon>Agaricomycetidae</taxon>
        <taxon>Agaricales</taxon>
        <taxon>Marasmiineae</taxon>
        <taxon>Mycenaceae</taxon>
        <taxon>Mycena</taxon>
    </lineage>
</organism>
<accession>A0AAD2I1H5</accession>
<gene>
    <name evidence="2" type="ORF">MYCIT1_LOCUS38143</name>
</gene>
<evidence type="ECO:0000313" key="2">
    <source>
        <dbReference type="EMBL" id="CAK5284718.1"/>
    </source>
</evidence>
<dbReference type="EMBL" id="CAVNYO010000480">
    <property type="protein sequence ID" value="CAK5284718.1"/>
    <property type="molecule type" value="Genomic_DNA"/>
</dbReference>
<evidence type="ECO:0000256" key="1">
    <source>
        <dbReference type="SAM" id="MobiDB-lite"/>
    </source>
</evidence>
<dbReference type="Proteomes" id="UP001295794">
    <property type="component" value="Unassembled WGS sequence"/>
</dbReference>
<keyword evidence="3" id="KW-1185">Reference proteome</keyword>
<name>A0AAD2I1H5_9AGAR</name>
<evidence type="ECO:0000313" key="3">
    <source>
        <dbReference type="Proteomes" id="UP001295794"/>
    </source>
</evidence>
<reference evidence="2" key="1">
    <citation type="submission" date="2023-11" db="EMBL/GenBank/DDBJ databases">
        <authorList>
            <person name="De Vega J J."/>
            <person name="De Vega J J."/>
        </authorList>
    </citation>
    <scope>NUCLEOTIDE SEQUENCE</scope>
</reference>
<feature type="compositionally biased region" description="Basic and acidic residues" evidence="1">
    <location>
        <begin position="124"/>
        <end position="161"/>
    </location>
</feature>
<feature type="region of interest" description="Disordered" evidence="1">
    <location>
        <begin position="87"/>
        <end position="161"/>
    </location>
</feature>
<feature type="non-terminal residue" evidence="2">
    <location>
        <position position="1"/>
    </location>
</feature>
<proteinExistence type="predicted"/>
<dbReference type="AlphaFoldDB" id="A0AAD2I1H5"/>
<protein>
    <submittedName>
        <fullName evidence="2">Uncharacterized protein</fullName>
    </submittedName>
</protein>
<comment type="caution">
    <text evidence="2">The sequence shown here is derived from an EMBL/GenBank/DDBJ whole genome shotgun (WGS) entry which is preliminary data.</text>
</comment>